<organism evidence="2 4">
    <name type="scientific">Cucumis melo var. makuwa</name>
    <name type="common">Oriental melon</name>
    <dbReference type="NCBI Taxonomy" id="1194695"/>
    <lineage>
        <taxon>Eukaryota</taxon>
        <taxon>Viridiplantae</taxon>
        <taxon>Streptophyta</taxon>
        <taxon>Embryophyta</taxon>
        <taxon>Tracheophyta</taxon>
        <taxon>Spermatophyta</taxon>
        <taxon>Magnoliopsida</taxon>
        <taxon>eudicotyledons</taxon>
        <taxon>Gunneridae</taxon>
        <taxon>Pentapetalae</taxon>
        <taxon>rosids</taxon>
        <taxon>fabids</taxon>
        <taxon>Cucurbitales</taxon>
        <taxon>Cucurbitaceae</taxon>
        <taxon>Benincaseae</taxon>
        <taxon>Cucumis</taxon>
    </lineage>
</organism>
<keyword evidence="2" id="KW-0808">Transferase</keyword>
<dbReference type="EMBL" id="SSTD01013776">
    <property type="protein sequence ID" value="TYK05599.1"/>
    <property type="molecule type" value="Genomic_DNA"/>
</dbReference>
<keyword evidence="2" id="KW-0418">Kinase</keyword>
<dbReference type="Proteomes" id="UP000321947">
    <property type="component" value="Unassembled WGS sequence"/>
</dbReference>
<dbReference type="STRING" id="1194695.A0A5D3C5C9"/>
<dbReference type="OrthoDB" id="7537227at2759"/>
<gene>
    <name evidence="2" type="ORF">E5676_scaffold98G00520</name>
    <name evidence="1" type="ORF">E6C27_scaffold262G001230</name>
</gene>
<dbReference type="GO" id="GO:0016301">
    <property type="term" value="F:kinase activity"/>
    <property type="evidence" value="ECO:0007669"/>
    <property type="project" value="UniProtKB-KW"/>
</dbReference>
<evidence type="ECO:0000313" key="2">
    <source>
        <dbReference type="EMBL" id="TYK05599.1"/>
    </source>
</evidence>
<evidence type="ECO:0000313" key="4">
    <source>
        <dbReference type="Proteomes" id="UP000321947"/>
    </source>
</evidence>
<evidence type="ECO:0000313" key="3">
    <source>
        <dbReference type="Proteomes" id="UP000321393"/>
    </source>
</evidence>
<dbReference type="AlphaFoldDB" id="A0A5D3C5C9"/>
<dbReference type="Proteomes" id="UP000321393">
    <property type="component" value="Unassembled WGS sequence"/>
</dbReference>
<name>A0A5D3C5C9_CUCMM</name>
<dbReference type="EMBL" id="SSTE01017321">
    <property type="protein sequence ID" value="KAA0040556.1"/>
    <property type="molecule type" value="Genomic_DNA"/>
</dbReference>
<protein>
    <submittedName>
        <fullName evidence="2">Serine/threonine-protein kinase EDR1 isoform X1</fullName>
    </submittedName>
</protein>
<comment type="caution">
    <text evidence="2">The sequence shown here is derived from an EMBL/GenBank/DDBJ whole genome shotgun (WGS) entry which is preliminary data.</text>
</comment>
<accession>A0A5D3C5C9</accession>
<evidence type="ECO:0000313" key="1">
    <source>
        <dbReference type="EMBL" id="KAA0040556.1"/>
    </source>
</evidence>
<reference evidence="3 4" key="1">
    <citation type="submission" date="2019-08" db="EMBL/GenBank/DDBJ databases">
        <title>Draft genome sequences of two oriental melons (Cucumis melo L. var makuwa).</title>
        <authorList>
            <person name="Kwon S.-Y."/>
        </authorList>
    </citation>
    <scope>NUCLEOTIDE SEQUENCE [LARGE SCALE GENOMIC DNA]</scope>
    <source>
        <strain evidence="4">cv. Chang Bougi</strain>
        <strain evidence="3">cv. SW 3</strain>
        <tissue evidence="2">Leaf</tissue>
    </source>
</reference>
<proteinExistence type="predicted"/>
<sequence>MPALELSARKDYEAAQIEAVKQISLGSYDPDNTPVEVIAFRYWDGTEDSSGCSQLDPYNFIKNR</sequence>